<dbReference type="CDD" id="cd06173">
    <property type="entry name" value="MFS_MefA_like"/>
    <property type="match status" value="1"/>
</dbReference>
<dbReference type="InterPro" id="IPR011701">
    <property type="entry name" value="MFS"/>
</dbReference>
<evidence type="ECO:0000313" key="8">
    <source>
        <dbReference type="Proteomes" id="UP000304148"/>
    </source>
</evidence>
<sequence>MNRSFYSLLSSRSFANLAGSLYMMTLIAAVYQMTDSAAFAGAVSFVRSMAILASSFMLPIWYRRMSIAHVTRLFLLLQFALSAVVAFSISPLATMLSTTQFLAYSFCAIVGIGYVEGCASAAANALYPRLVEEDKRVHANSLVSTSMQMLSLLGWTMGGILVAKLGHSLVLQLSAGLLFLGCLCILRLSHNQESSVGADKKSHSIMTGWTYLFTHPKLRVITWMDILEGVAGGIWIGGVTLVFAQEVLHKDEAWWGYINAAYYAGTILGGLLTLKLSARIHKHLVGTILIGSFGVSLLVYGYAWNTQAFVALAIVVLMGPFYQLRDIAQRTYVQHITPIDEQPHVFAAQSTISYILFGVSVLFAGTISDIWGAQAVYIVGGTMYLLSSVTGFLLRRKQGASISEDSTPYST</sequence>
<dbReference type="GO" id="GO:0022857">
    <property type="term" value="F:transmembrane transporter activity"/>
    <property type="evidence" value="ECO:0007669"/>
    <property type="project" value="InterPro"/>
</dbReference>
<feature type="transmembrane region" description="Helical" evidence="6">
    <location>
        <begin position="308"/>
        <end position="324"/>
    </location>
</feature>
<dbReference type="EMBL" id="LS992241">
    <property type="protein sequence ID" value="SYX82763.1"/>
    <property type="molecule type" value="Genomic_DNA"/>
</dbReference>
<keyword evidence="3 6" id="KW-0812">Transmembrane</keyword>
<dbReference type="PANTHER" id="PTHR23513:SF19">
    <property type="entry name" value="MAJOR FACILITATOR SUPERFAMILY (MFS) PROFILE DOMAIN-CONTAINING PROTEIN"/>
    <property type="match status" value="1"/>
</dbReference>
<dbReference type="GO" id="GO:0005886">
    <property type="term" value="C:plasma membrane"/>
    <property type="evidence" value="ECO:0007669"/>
    <property type="project" value="UniProtKB-SubCell"/>
</dbReference>
<dbReference type="InterPro" id="IPR036259">
    <property type="entry name" value="MFS_trans_sf"/>
</dbReference>
<evidence type="ECO:0000256" key="2">
    <source>
        <dbReference type="ARBA" id="ARBA00022475"/>
    </source>
</evidence>
<gene>
    <name evidence="7" type="ORF">PBLR_11185</name>
</gene>
<comment type="subcellular location">
    <subcellularLocation>
        <location evidence="1">Cell membrane</location>
        <topology evidence="1">Multi-pass membrane protein</topology>
    </subcellularLocation>
</comment>
<feature type="transmembrane region" description="Helical" evidence="6">
    <location>
        <begin position="139"/>
        <end position="163"/>
    </location>
</feature>
<keyword evidence="4 6" id="KW-1133">Transmembrane helix</keyword>
<evidence type="ECO:0000256" key="1">
    <source>
        <dbReference type="ARBA" id="ARBA00004651"/>
    </source>
</evidence>
<name>A0A383R7I9_PAEAL</name>
<evidence type="ECO:0000256" key="4">
    <source>
        <dbReference type="ARBA" id="ARBA00022989"/>
    </source>
</evidence>
<proteinExistence type="predicted"/>
<dbReference type="RefSeq" id="WP_138185012.1">
    <property type="nucleotide sequence ID" value="NZ_LS992241.1"/>
</dbReference>
<evidence type="ECO:0000313" key="7">
    <source>
        <dbReference type="EMBL" id="SYX82763.1"/>
    </source>
</evidence>
<dbReference type="Pfam" id="PF07690">
    <property type="entry name" value="MFS_1"/>
    <property type="match status" value="1"/>
</dbReference>
<dbReference type="Gene3D" id="1.20.1250.20">
    <property type="entry name" value="MFS general substrate transporter like domains"/>
    <property type="match status" value="1"/>
</dbReference>
<evidence type="ECO:0000256" key="3">
    <source>
        <dbReference type="ARBA" id="ARBA00022692"/>
    </source>
</evidence>
<evidence type="ECO:0000256" key="5">
    <source>
        <dbReference type="ARBA" id="ARBA00023136"/>
    </source>
</evidence>
<evidence type="ECO:0000256" key="6">
    <source>
        <dbReference type="SAM" id="Phobius"/>
    </source>
</evidence>
<feature type="transmembrane region" description="Helical" evidence="6">
    <location>
        <begin position="12"/>
        <end position="31"/>
    </location>
</feature>
<dbReference type="SUPFAM" id="SSF103473">
    <property type="entry name" value="MFS general substrate transporter"/>
    <property type="match status" value="1"/>
</dbReference>
<dbReference type="AlphaFoldDB" id="A0A383R7I9"/>
<feature type="transmembrane region" description="Helical" evidence="6">
    <location>
        <begin position="226"/>
        <end position="248"/>
    </location>
</feature>
<feature type="transmembrane region" description="Helical" evidence="6">
    <location>
        <begin position="284"/>
        <end position="302"/>
    </location>
</feature>
<feature type="transmembrane region" description="Helical" evidence="6">
    <location>
        <begin position="169"/>
        <end position="188"/>
    </location>
</feature>
<keyword evidence="2" id="KW-1003">Cell membrane</keyword>
<accession>A0A383R7I9</accession>
<organism evidence="7 8">
    <name type="scientific">Paenibacillus alvei</name>
    <name type="common">Bacillus alvei</name>
    <dbReference type="NCBI Taxonomy" id="44250"/>
    <lineage>
        <taxon>Bacteria</taxon>
        <taxon>Bacillati</taxon>
        <taxon>Bacillota</taxon>
        <taxon>Bacilli</taxon>
        <taxon>Bacillales</taxon>
        <taxon>Paenibacillaceae</taxon>
        <taxon>Paenibacillus</taxon>
    </lineage>
</organism>
<dbReference type="Proteomes" id="UP000304148">
    <property type="component" value="Chromosome"/>
</dbReference>
<feature type="transmembrane region" description="Helical" evidence="6">
    <location>
        <begin position="73"/>
        <end position="96"/>
    </location>
</feature>
<feature type="transmembrane region" description="Helical" evidence="6">
    <location>
        <begin position="345"/>
        <end position="365"/>
    </location>
</feature>
<protein>
    <submittedName>
        <fullName evidence="7">Major facilitator family transporter</fullName>
    </submittedName>
</protein>
<dbReference type="PANTHER" id="PTHR23513">
    <property type="entry name" value="INTEGRAL MEMBRANE EFFLUX PROTEIN-RELATED"/>
    <property type="match status" value="1"/>
</dbReference>
<feature type="transmembrane region" description="Helical" evidence="6">
    <location>
        <begin position="37"/>
        <end position="61"/>
    </location>
</feature>
<keyword evidence="5 6" id="KW-0472">Membrane</keyword>
<feature type="transmembrane region" description="Helical" evidence="6">
    <location>
        <begin position="102"/>
        <end position="127"/>
    </location>
</feature>
<feature type="transmembrane region" description="Helical" evidence="6">
    <location>
        <begin position="371"/>
        <end position="394"/>
    </location>
</feature>
<feature type="transmembrane region" description="Helical" evidence="6">
    <location>
        <begin position="254"/>
        <end position="272"/>
    </location>
</feature>
<reference evidence="8" key="1">
    <citation type="submission" date="2018-08" db="EMBL/GenBank/DDBJ databases">
        <authorList>
            <person name="Chevrot R."/>
        </authorList>
    </citation>
    <scope>NUCLEOTIDE SEQUENCE [LARGE SCALE GENOMIC DNA]</scope>
</reference>